<dbReference type="EMBL" id="MT144789">
    <property type="protein sequence ID" value="QJH99441.1"/>
    <property type="molecule type" value="Genomic_DNA"/>
</dbReference>
<dbReference type="AlphaFoldDB" id="A0A6H1ZSS4"/>
<evidence type="ECO:0000313" key="2">
    <source>
        <dbReference type="EMBL" id="QJA61059.1"/>
    </source>
</evidence>
<proteinExistence type="predicted"/>
<sequence length="70" mass="7967">MEWTREYCNIQHCPLGRYDNGATWVTVQRFETGAELREWFPGCGLSPDITWYESVDAAKTAGEMLVGKHG</sequence>
<organism evidence="1">
    <name type="scientific">viral metagenome</name>
    <dbReference type="NCBI Taxonomy" id="1070528"/>
    <lineage>
        <taxon>unclassified sequences</taxon>
        <taxon>metagenomes</taxon>
        <taxon>organismal metagenomes</taxon>
    </lineage>
</organism>
<dbReference type="EMBL" id="MT141429">
    <property type="protein sequence ID" value="QJA61059.1"/>
    <property type="molecule type" value="Genomic_DNA"/>
</dbReference>
<name>A0A6H1ZSS4_9ZZZZ</name>
<accession>A0A6H1ZSS4</accession>
<dbReference type="EMBL" id="MT144200">
    <property type="protein sequence ID" value="QJA50512.1"/>
    <property type="molecule type" value="Genomic_DNA"/>
</dbReference>
<protein>
    <submittedName>
        <fullName evidence="1">Uncharacterized protein</fullName>
    </submittedName>
</protein>
<gene>
    <name evidence="3" type="ORF">MM415A00449_0019</name>
    <name evidence="2" type="ORF">MM415B01001_0024</name>
    <name evidence="1" type="ORF">TM448A01792_0004</name>
    <name evidence="4" type="ORF">TM448B01591_0006</name>
</gene>
<dbReference type="EMBL" id="MT142477">
    <property type="protein sequence ID" value="QJA82022.1"/>
    <property type="molecule type" value="Genomic_DNA"/>
</dbReference>
<reference evidence="1" key="1">
    <citation type="submission" date="2020-03" db="EMBL/GenBank/DDBJ databases">
        <title>The deep terrestrial virosphere.</title>
        <authorList>
            <person name="Holmfeldt K."/>
            <person name="Nilsson E."/>
            <person name="Simone D."/>
            <person name="Lopez-Fernandez M."/>
            <person name="Wu X."/>
            <person name="de Brujin I."/>
            <person name="Lundin D."/>
            <person name="Andersson A."/>
            <person name="Bertilsson S."/>
            <person name="Dopson M."/>
        </authorList>
    </citation>
    <scope>NUCLEOTIDE SEQUENCE</scope>
    <source>
        <strain evidence="3">MM415A00449</strain>
        <strain evidence="2">MM415B01001</strain>
        <strain evidence="1">TM448A01792</strain>
        <strain evidence="4">TM448B01591</strain>
    </source>
</reference>
<evidence type="ECO:0000313" key="3">
    <source>
        <dbReference type="EMBL" id="QJA82022.1"/>
    </source>
</evidence>
<evidence type="ECO:0000313" key="1">
    <source>
        <dbReference type="EMBL" id="QJA50512.1"/>
    </source>
</evidence>
<evidence type="ECO:0000313" key="4">
    <source>
        <dbReference type="EMBL" id="QJH99441.1"/>
    </source>
</evidence>